<comment type="caution">
    <text evidence="9">The sequence shown here is derived from an EMBL/GenBank/DDBJ whole genome shotgun (WGS) entry which is preliminary data.</text>
</comment>
<keyword evidence="6" id="KW-0406">Ion transport</keyword>
<evidence type="ECO:0000256" key="5">
    <source>
        <dbReference type="ARBA" id="ARBA00022989"/>
    </source>
</evidence>
<organism evidence="9 10">
    <name type="scientific">Coccomyxa viridis</name>
    <dbReference type="NCBI Taxonomy" id="1274662"/>
    <lineage>
        <taxon>Eukaryota</taxon>
        <taxon>Viridiplantae</taxon>
        <taxon>Chlorophyta</taxon>
        <taxon>core chlorophytes</taxon>
        <taxon>Trebouxiophyceae</taxon>
        <taxon>Trebouxiophyceae incertae sedis</taxon>
        <taxon>Coccomyxaceae</taxon>
        <taxon>Coccomyxa</taxon>
    </lineage>
</organism>
<evidence type="ECO:0000256" key="6">
    <source>
        <dbReference type="ARBA" id="ARBA00023065"/>
    </source>
</evidence>
<dbReference type="PANTHER" id="PTHR33650:SF2">
    <property type="entry name" value="CHLOROPLAST ENVELOPE MEMBRANE PROTEIN"/>
    <property type="match status" value="1"/>
</dbReference>
<evidence type="ECO:0000256" key="7">
    <source>
        <dbReference type="ARBA" id="ARBA00023136"/>
    </source>
</evidence>
<keyword evidence="5" id="KW-1133">Transmembrane helix</keyword>
<dbReference type="Pfam" id="PF03040">
    <property type="entry name" value="CemA"/>
    <property type="match status" value="1"/>
</dbReference>
<evidence type="ECO:0000256" key="4">
    <source>
        <dbReference type="ARBA" id="ARBA00022781"/>
    </source>
</evidence>
<proteinExistence type="inferred from homology"/>
<accession>A0ABP1G0M4</accession>
<reference evidence="9 10" key="1">
    <citation type="submission" date="2024-06" db="EMBL/GenBank/DDBJ databases">
        <authorList>
            <person name="Kraege A."/>
            <person name="Thomma B."/>
        </authorList>
    </citation>
    <scope>NUCLEOTIDE SEQUENCE [LARGE SCALE GENOMIC DNA]</scope>
</reference>
<keyword evidence="10" id="KW-1185">Reference proteome</keyword>
<comment type="subcellular location">
    <subcellularLocation>
        <location evidence="1">Membrane</location>
        <topology evidence="1">Multi-pass membrane protein</topology>
    </subcellularLocation>
</comment>
<sequence>AAFPVFLDTIFKYWIFRYLNKISPSTVATYHNMIE</sequence>
<feature type="non-terminal residue" evidence="9">
    <location>
        <position position="1"/>
    </location>
</feature>
<keyword evidence="2" id="KW-0813">Transport</keyword>
<dbReference type="EMBL" id="CAXHTA020000013">
    <property type="protein sequence ID" value="CAL5225752.1"/>
    <property type="molecule type" value="Genomic_DNA"/>
</dbReference>
<gene>
    <name evidence="9" type="primary">cemAHiC_scaffold_21</name>
    <name evidence="9" type="ORF">VP750_LOCUS7546</name>
</gene>
<keyword evidence="4" id="KW-0375">Hydrogen ion transport</keyword>
<keyword evidence="7" id="KW-0472">Membrane</keyword>
<evidence type="ECO:0000313" key="9">
    <source>
        <dbReference type="EMBL" id="CAL5225752.1"/>
    </source>
</evidence>
<evidence type="ECO:0000256" key="3">
    <source>
        <dbReference type="ARBA" id="ARBA00022692"/>
    </source>
</evidence>
<dbReference type="Proteomes" id="UP001497392">
    <property type="component" value="Unassembled WGS sequence"/>
</dbReference>
<protein>
    <submittedName>
        <fullName evidence="9">CemAHiC_scaffold_21 protein</fullName>
    </submittedName>
</protein>
<name>A0ABP1G0M4_9CHLO</name>
<evidence type="ECO:0000256" key="8">
    <source>
        <dbReference type="ARBA" id="ARBA00043980"/>
    </source>
</evidence>
<evidence type="ECO:0000256" key="2">
    <source>
        <dbReference type="ARBA" id="ARBA00022448"/>
    </source>
</evidence>
<keyword evidence="3" id="KW-0812">Transmembrane</keyword>
<evidence type="ECO:0000256" key="1">
    <source>
        <dbReference type="ARBA" id="ARBA00004141"/>
    </source>
</evidence>
<dbReference type="InterPro" id="IPR004282">
    <property type="entry name" value="CemA"/>
</dbReference>
<comment type="similarity">
    <text evidence="8">Belongs to the CemA family.</text>
</comment>
<evidence type="ECO:0000313" key="10">
    <source>
        <dbReference type="Proteomes" id="UP001497392"/>
    </source>
</evidence>
<dbReference type="PANTHER" id="PTHR33650">
    <property type="entry name" value="CHLOROPLAST ENVELOPE MEMBRANE PROTEIN-RELATED"/>
    <property type="match status" value="1"/>
</dbReference>